<evidence type="ECO:0000256" key="1">
    <source>
        <dbReference type="SAM" id="MobiDB-lite"/>
    </source>
</evidence>
<feature type="compositionally biased region" description="Polar residues" evidence="1">
    <location>
        <begin position="65"/>
        <end position="84"/>
    </location>
</feature>
<dbReference type="EMBL" id="WNWS01000092">
    <property type="protein sequence ID" value="KAE9981236.1"/>
    <property type="molecule type" value="Genomic_DNA"/>
</dbReference>
<feature type="compositionally biased region" description="Polar residues" evidence="1">
    <location>
        <begin position="130"/>
        <end position="147"/>
    </location>
</feature>
<proteinExistence type="predicted"/>
<feature type="region of interest" description="Disordered" evidence="1">
    <location>
        <begin position="212"/>
        <end position="294"/>
    </location>
</feature>
<accession>A0A8H3Z6C1</accession>
<protein>
    <submittedName>
        <fullName evidence="2">Uncharacterized protein</fullName>
    </submittedName>
</protein>
<comment type="caution">
    <text evidence="2">The sequence shown here is derived from an EMBL/GenBank/DDBJ whole genome shotgun (WGS) entry which is preliminary data.</text>
</comment>
<dbReference type="Proteomes" id="UP000447873">
    <property type="component" value="Unassembled WGS sequence"/>
</dbReference>
<reference evidence="2 3" key="1">
    <citation type="submission" date="2018-12" db="EMBL/GenBank/DDBJ databases">
        <title>Venturia inaequalis Genome Resource.</title>
        <authorList>
            <person name="Lichtner F.J."/>
        </authorList>
    </citation>
    <scope>NUCLEOTIDE SEQUENCE [LARGE SCALE GENOMIC DNA]</scope>
    <source>
        <strain evidence="2 3">120213</strain>
    </source>
</reference>
<sequence length="661" mass="73219">MDFKQEDFFLRIMTQALLDMDPDKMDPNQMVPDIMNTTHTTPTTPSTPTNKRKIRQGHGRYDSPGVSSPAESTNTSSNLNSPASATPKVKRARKLAAGSTTENQLKQMFSSPQVADQQESAQPQYLDANQPAQDQQAGYSQQSPLRQASAFQPQLTGVDQQDQYQQAGYLQQSPLRQASAPQSQVLGVNQEIENWQRNIFEQVSIPQPQYLGAGQQAQPQQVGNLQQSPFHRTSASQSPFSGVNQQAQPQQVGTLQQSPFQRTSASQSPFSGANQQAYSPPIRHPQQLRSKEAPAPQFPAVNRQSQQQQTGNLQPVLPHQILISQPQDFGEKQRAQQYRQMENLQHQQMPSKSSQSRVPGVTVQVQPRRFEHRQAQEQHVQHRQVQDSHQQIQHQAAQTLNQAGGDSNLFLRQQIIGTCQLTFHYIKKQPERLTKRGIDTAVVTYQEAHREPVVKLVSLSGIDVLPIPSTRTDPIDLTMSNGKQYRQGSSHLHPDQAFTREVPFFQIVLFVDGKAKLESCRSYHGPADNEVSGSFKCLRDMHERVSRSLWLKLGVEKAVGSGLQHMQQQQQQQEFGGGFKGNGDMGGGQFDGGFEGVGDMNGGGVLGGEAAFGGEGDAGVGAIERDFSSYCDDLARSAGLTTESYETGWFVRDEKPGEIAR</sequence>
<feature type="compositionally biased region" description="Low complexity" evidence="1">
    <location>
        <begin position="212"/>
        <end position="227"/>
    </location>
</feature>
<name>A0A8H3Z6C1_VENIN</name>
<organism evidence="2 3">
    <name type="scientific">Venturia inaequalis</name>
    <name type="common">Apple scab fungus</name>
    <dbReference type="NCBI Taxonomy" id="5025"/>
    <lineage>
        <taxon>Eukaryota</taxon>
        <taxon>Fungi</taxon>
        <taxon>Dikarya</taxon>
        <taxon>Ascomycota</taxon>
        <taxon>Pezizomycotina</taxon>
        <taxon>Dothideomycetes</taxon>
        <taxon>Pleosporomycetidae</taxon>
        <taxon>Venturiales</taxon>
        <taxon>Venturiaceae</taxon>
        <taxon>Venturia</taxon>
    </lineage>
</organism>
<feature type="compositionally biased region" description="Polar residues" evidence="1">
    <location>
        <begin position="228"/>
        <end position="278"/>
    </location>
</feature>
<feature type="compositionally biased region" description="Low complexity" evidence="1">
    <location>
        <begin position="37"/>
        <end position="49"/>
    </location>
</feature>
<dbReference type="AlphaFoldDB" id="A0A8H3Z6C1"/>
<feature type="region of interest" description="Disordered" evidence="1">
    <location>
        <begin position="33"/>
        <end position="147"/>
    </location>
</feature>
<evidence type="ECO:0000313" key="3">
    <source>
        <dbReference type="Proteomes" id="UP000447873"/>
    </source>
</evidence>
<evidence type="ECO:0000313" key="2">
    <source>
        <dbReference type="EMBL" id="KAE9981236.1"/>
    </source>
</evidence>
<gene>
    <name evidence="2" type="ORF">EG328_011786</name>
</gene>
<feature type="compositionally biased region" description="Polar residues" evidence="1">
    <location>
        <begin position="98"/>
        <end position="123"/>
    </location>
</feature>